<feature type="DNA-binding region" description="NDT80" evidence="7">
    <location>
        <begin position="85"/>
        <end position="355"/>
    </location>
</feature>
<dbReference type="Pfam" id="PF13888">
    <property type="entry name" value="MRF_C2"/>
    <property type="match status" value="1"/>
</dbReference>
<keyword evidence="6 8" id="KW-0472">Membrane</keyword>
<name>A0A093FPB6_GAVST</name>
<dbReference type="PANTHER" id="PTHR13029:SF17">
    <property type="entry name" value="MYELIN REGULATORY FACTOR-LIKE PROTEIN"/>
    <property type="match status" value="1"/>
</dbReference>
<evidence type="ECO:0000256" key="6">
    <source>
        <dbReference type="ARBA" id="ARBA00023136"/>
    </source>
</evidence>
<dbReference type="InterPro" id="IPR008967">
    <property type="entry name" value="p53-like_TF_DNA-bd_sf"/>
</dbReference>
<feature type="domain" description="Peptidase S74" evidence="10">
    <location>
        <begin position="401"/>
        <end position="509"/>
    </location>
</feature>
<comment type="subcellular location">
    <subcellularLocation>
        <location evidence="1">Membrane</location>
        <topology evidence="1">Single-pass membrane protein</topology>
    </subcellularLocation>
</comment>
<evidence type="ECO:0000256" key="2">
    <source>
        <dbReference type="ARBA" id="ARBA00008221"/>
    </source>
</evidence>
<keyword evidence="3 8" id="KW-0812">Transmembrane</keyword>
<evidence type="ECO:0000256" key="3">
    <source>
        <dbReference type="ARBA" id="ARBA00022692"/>
    </source>
</evidence>
<dbReference type="GO" id="GO:0043565">
    <property type="term" value="F:sequence-specific DNA binding"/>
    <property type="evidence" value="ECO:0007669"/>
    <property type="project" value="TreeGrafter"/>
</dbReference>
<accession>A0A093FPB6</accession>
<dbReference type="GO" id="GO:0045893">
    <property type="term" value="P:positive regulation of DNA-templated transcription"/>
    <property type="evidence" value="ECO:0007669"/>
    <property type="project" value="TreeGrafter"/>
</dbReference>
<dbReference type="EMBL" id="KK637990">
    <property type="protein sequence ID" value="KFV59587.1"/>
    <property type="molecule type" value="Genomic_DNA"/>
</dbReference>
<evidence type="ECO:0000259" key="10">
    <source>
        <dbReference type="PROSITE" id="PS51688"/>
    </source>
</evidence>
<evidence type="ECO:0000313" key="12">
    <source>
        <dbReference type="Proteomes" id="UP000054313"/>
    </source>
</evidence>
<dbReference type="Proteomes" id="UP000054313">
    <property type="component" value="Unassembled WGS sequence"/>
</dbReference>
<gene>
    <name evidence="11" type="ORF">N328_02909</name>
</gene>
<dbReference type="Pfam" id="PF13887">
    <property type="entry name" value="MYRF_ICA"/>
    <property type="match status" value="1"/>
</dbReference>
<feature type="domain" description="NDT80" evidence="9">
    <location>
        <begin position="85"/>
        <end position="355"/>
    </location>
</feature>
<dbReference type="FunFam" id="2.60.40.1390:FF:000004">
    <property type="entry name" value="Myelin regulatory factor"/>
    <property type="match status" value="1"/>
</dbReference>
<evidence type="ECO:0000256" key="5">
    <source>
        <dbReference type="ARBA" id="ARBA00023125"/>
    </source>
</evidence>
<organism evidence="11 12">
    <name type="scientific">Gavia stellata</name>
    <name type="common">Red-throated diver</name>
    <name type="synonym">Colymbus stellatus</name>
    <dbReference type="NCBI Taxonomy" id="37040"/>
    <lineage>
        <taxon>Eukaryota</taxon>
        <taxon>Metazoa</taxon>
        <taxon>Chordata</taxon>
        <taxon>Craniata</taxon>
        <taxon>Vertebrata</taxon>
        <taxon>Euteleostomi</taxon>
        <taxon>Archelosauria</taxon>
        <taxon>Archosauria</taxon>
        <taxon>Dinosauria</taxon>
        <taxon>Saurischia</taxon>
        <taxon>Theropoda</taxon>
        <taxon>Coelurosauria</taxon>
        <taxon>Aves</taxon>
        <taxon>Neognathae</taxon>
        <taxon>Neoaves</taxon>
        <taxon>Aequornithes</taxon>
        <taxon>Gaviiformes</taxon>
        <taxon>Gaviidae</taxon>
        <taxon>Gavia</taxon>
    </lineage>
</organism>
<evidence type="ECO:0000256" key="8">
    <source>
        <dbReference type="SAM" id="Phobius"/>
    </source>
</evidence>
<dbReference type="InterPro" id="IPR037141">
    <property type="entry name" value="NDT80_DNA-bd_dom_sf"/>
</dbReference>
<dbReference type="GO" id="GO:0005789">
    <property type="term" value="C:endoplasmic reticulum membrane"/>
    <property type="evidence" value="ECO:0007669"/>
    <property type="project" value="TreeGrafter"/>
</dbReference>
<dbReference type="Pfam" id="PF13884">
    <property type="entry name" value="Peptidase_S74"/>
    <property type="match status" value="1"/>
</dbReference>
<dbReference type="InterPro" id="IPR051577">
    <property type="entry name" value="MRF-like"/>
</dbReference>
<dbReference type="Gene3D" id="2.60.40.1390">
    <property type="entry name" value="NDT80 DNA-binding domain"/>
    <property type="match status" value="2"/>
</dbReference>
<proteinExistence type="inferred from homology"/>
<dbReference type="InterPro" id="IPR025719">
    <property type="entry name" value="MYRF_C2"/>
</dbReference>
<feature type="non-terminal residue" evidence="11">
    <location>
        <position position="1"/>
    </location>
</feature>
<dbReference type="PANTHER" id="PTHR13029">
    <property type="match status" value="1"/>
</dbReference>
<evidence type="ECO:0000256" key="7">
    <source>
        <dbReference type="PROSITE-ProRule" id="PRU00850"/>
    </source>
</evidence>
<evidence type="ECO:0000313" key="11">
    <source>
        <dbReference type="EMBL" id="KFV59587.1"/>
    </source>
</evidence>
<dbReference type="GO" id="GO:0016540">
    <property type="term" value="P:protein autoprocessing"/>
    <property type="evidence" value="ECO:0007669"/>
    <property type="project" value="InterPro"/>
</dbReference>
<protein>
    <submittedName>
        <fullName evidence="11">Myelin regulatory factor-like</fullName>
    </submittedName>
</protein>
<evidence type="ECO:0000259" key="9">
    <source>
        <dbReference type="PROSITE" id="PS51517"/>
    </source>
</evidence>
<dbReference type="PROSITE" id="PS51517">
    <property type="entry name" value="NDT80"/>
    <property type="match status" value="1"/>
</dbReference>
<feature type="non-terminal residue" evidence="11">
    <location>
        <position position="859"/>
    </location>
</feature>
<comment type="similarity">
    <text evidence="2">Belongs to the MRF family.</text>
</comment>
<dbReference type="InterPro" id="IPR030392">
    <property type="entry name" value="S74_ICA"/>
</dbReference>
<dbReference type="PROSITE" id="PS51688">
    <property type="entry name" value="ICA"/>
    <property type="match status" value="1"/>
</dbReference>
<sequence length="859" mass="96248">QLPDSPPDSGSEPCSPPQLQTTWYGATWPSGLQPLLPRPSAVAPSKHPCRFMETYSDPNATGHPCSIPQGCCLKTENAVTPWNNSTSSSCLGFNYSSFQPNASPISGISAASGKKRKFSQLLGDATDSPVHFQDSRQATVKGCVAEVQEYDCDGQNAALEKCCQALTWQPYQTSQWNSLFNSNYEKLPAVGYHIVTDKGFNFSTTDDAFVCQKKNHFQITVHIGITGHPKYVKTQLGAKPIEKFYLKAFGIKATPNQTIAIEQSQSDRSKKTFHPVKVDLPGDQITKVTLGRLHFSETTANNMRKKGKPNPDQRYFMLVVGLYAVSQDQFYLLSANVSEKIIVRASNPGQFENDSDVLWQKGHVPETIVYHGRVGINTDAPDEALVVCGNAKVMGRVMHPSDSRAKQNIQEVDTNEQLRRITQMRLVEYDYKPEFASVMGIKNSHETGIIAQEVKELLPQAVKEVGDVSCNDGEKIENFLMVDKDQIFMENVGAVKQLCKLTNNLEVRIEELEQWNRKLTRLKRMSSLKSTVSEESKVSGYSRATSLLPSKKSVLLKSSKVCLSERKESCSMKIFRVTIIALIAIMALCALTISTLYLLSVHDRRFEKHPTYSSTSSSVVLSPSTTTAALQGESTISQSTQPISRIPEVNFCDILPCDNVYCCPIHQQIVKRLSYEKPNAKEKRSRCPCTNCKFIMLLSKISEIIKKKTLFLIFLGIDTTISSIKILETQQSIDNRYCNKNLQCGSGNYSYVIPVNKCTPMDVEISLEINTAEPLIIFLCKITFGNYCSHYSSSQNSRKDFLETTQGHQHIWTLPVAKFYDSAYYFRVAAPGFADCSTDPYFAGMFFTDYYFYFYRQCN</sequence>
<evidence type="ECO:0000256" key="4">
    <source>
        <dbReference type="ARBA" id="ARBA00022989"/>
    </source>
</evidence>
<dbReference type="Pfam" id="PF05224">
    <property type="entry name" value="NDT80_PhoG"/>
    <property type="match status" value="1"/>
</dbReference>
<dbReference type="AlphaFoldDB" id="A0A093FPB6"/>
<keyword evidence="12" id="KW-1185">Reference proteome</keyword>
<dbReference type="InterPro" id="IPR024061">
    <property type="entry name" value="NDT80_DNA-bd_dom"/>
</dbReference>
<feature type="transmembrane region" description="Helical" evidence="8">
    <location>
        <begin position="574"/>
        <end position="599"/>
    </location>
</feature>
<evidence type="ECO:0000256" key="1">
    <source>
        <dbReference type="ARBA" id="ARBA00004167"/>
    </source>
</evidence>
<keyword evidence="5 7" id="KW-0238">DNA-binding</keyword>
<dbReference type="GO" id="GO:0005634">
    <property type="term" value="C:nucleus"/>
    <property type="evidence" value="ECO:0007669"/>
    <property type="project" value="TreeGrafter"/>
</dbReference>
<dbReference type="InterPro" id="IPR026932">
    <property type="entry name" value="MYRF_ICA"/>
</dbReference>
<dbReference type="GO" id="GO:0003700">
    <property type="term" value="F:DNA-binding transcription factor activity"/>
    <property type="evidence" value="ECO:0007669"/>
    <property type="project" value="UniProtKB-UniRule"/>
</dbReference>
<reference evidence="11 12" key="1">
    <citation type="submission" date="2014-04" db="EMBL/GenBank/DDBJ databases">
        <title>Genome evolution of avian class.</title>
        <authorList>
            <person name="Zhang G."/>
            <person name="Li C."/>
        </authorList>
    </citation>
    <scope>NUCLEOTIDE SEQUENCE [LARGE SCALE GENOMIC DNA]</scope>
    <source>
        <strain evidence="11">BGI_N328</strain>
    </source>
</reference>
<dbReference type="SUPFAM" id="SSF49417">
    <property type="entry name" value="p53-like transcription factors"/>
    <property type="match status" value="1"/>
</dbReference>
<keyword evidence="4 8" id="KW-1133">Transmembrane helix</keyword>